<organism evidence="1 2">
    <name type="scientific">Chromobacterium indicum</name>
    <dbReference type="NCBI Taxonomy" id="3110228"/>
    <lineage>
        <taxon>Bacteria</taxon>
        <taxon>Pseudomonadati</taxon>
        <taxon>Pseudomonadota</taxon>
        <taxon>Betaproteobacteria</taxon>
        <taxon>Neisseriales</taxon>
        <taxon>Chromobacteriaceae</taxon>
        <taxon>Chromobacterium</taxon>
    </lineage>
</organism>
<evidence type="ECO:0000313" key="1">
    <source>
        <dbReference type="EMBL" id="MEN7429189.1"/>
    </source>
</evidence>
<accession>A0ABV0CDQ0</accession>
<evidence type="ECO:0008006" key="3">
    <source>
        <dbReference type="Google" id="ProtNLM"/>
    </source>
</evidence>
<dbReference type="Proteomes" id="UP001405405">
    <property type="component" value="Unassembled WGS sequence"/>
</dbReference>
<name>A0ABV0CDQ0_9NEIS</name>
<comment type="caution">
    <text evidence="1">The sequence shown here is derived from an EMBL/GenBank/DDBJ whole genome shotgun (WGS) entry which is preliminary data.</text>
</comment>
<dbReference type="RefSeq" id="WP_346787302.1">
    <property type="nucleotide sequence ID" value="NZ_JAYFSJ010000001.1"/>
</dbReference>
<dbReference type="EMBL" id="JAYFSJ010000001">
    <property type="protein sequence ID" value="MEN7429189.1"/>
    <property type="molecule type" value="Genomic_DNA"/>
</dbReference>
<proteinExistence type="predicted"/>
<gene>
    <name evidence="1" type="ORF">VA599_00440</name>
</gene>
<sequence length="138" mass="15415">MADLMKTTVQLTEQALERFDKGMILSRAAKADGLVQRMVAAGFHLRAPEHAPFRMTLGGTYHPVTIQFSYALVDESKTREVLAWLCQQRDGYLGTIHQGNEMVLFVLESNISFFLYNIDQAAALDFENERGAATADEA</sequence>
<keyword evidence="2" id="KW-1185">Reference proteome</keyword>
<protein>
    <recommendedName>
        <fullName evidence="3">Phage tail protein</fullName>
    </recommendedName>
</protein>
<reference evidence="1 2" key="1">
    <citation type="submission" date="2023-12" db="EMBL/GenBank/DDBJ databases">
        <title>Chromobacterium sp. strain TRC.1.1.SA producing antimicrobial pigment.</title>
        <authorList>
            <person name="Verma N."/>
            <person name="Choksket S."/>
            <person name="Pinnaka A.K."/>
            <person name="Korpole S."/>
        </authorList>
    </citation>
    <scope>NUCLEOTIDE SEQUENCE [LARGE SCALE GENOMIC DNA]</scope>
    <source>
        <strain evidence="1 2">TRC1.1.SA</strain>
    </source>
</reference>
<evidence type="ECO:0000313" key="2">
    <source>
        <dbReference type="Proteomes" id="UP001405405"/>
    </source>
</evidence>